<dbReference type="InterPro" id="IPR014027">
    <property type="entry name" value="UDP-Glc/GDP-Man_DH_C"/>
</dbReference>
<comment type="catalytic activity">
    <reaction evidence="6 7">
        <text>UDP-alpha-D-glucose + 2 NAD(+) + H2O = UDP-alpha-D-glucuronate + 2 NADH + 3 H(+)</text>
        <dbReference type="Rhea" id="RHEA:23596"/>
        <dbReference type="ChEBI" id="CHEBI:15377"/>
        <dbReference type="ChEBI" id="CHEBI:15378"/>
        <dbReference type="ChEBI" id="CHEBI:57540"/>
        <dbReference type="ChEBI" id="CHEBI:57945"/>
        <dbReference type="ChEBI" id="CHEBI:58052"/>
        <dbReference type="ChEBI" id="CHEBI:58885"/>
        <dbReference type="EC" id="1.1.1.22"/>
    </reaction>
</comment>
<dbReference type="RefSeq" id="WP_070371622.1">
    <property type="nucleotide sequence ID" value="NZ_LKEU01000033.1"/>
</dbReference>
<evidence type="ECO:0000313" key="11">
    <source>
        <dbReference type="EMBL" id="OFV70136.1"/>
    </source>
</evidence>
<dbReference type="Proteomes" id="UP000176244">
    <property type="component" value="Unassembled WGS sequence"/>
</dbReference>
<keyword evidence="4 7" id="KW-0560">Oxidoreductase</keyword>
<dbReference type="InterPro" id="IPR017476">
    <property type="entry name" value="UDP-Glc/GDP-Man"/>
</dbReference>
<dbReference type="EMBL" id="LKEU01000033">
    <property type="protein sequence ID" value="OFV70136.1"/>
    <property type="molecule type" value="Genomic_DNA"/>
</dbReference>
<evidence type="ECO:0000313" key="12">
    <source>
        <dbReference type="Proteomes" id="UP000176244"/>
    </source>
</evidence>
<organism evidence="11 12">
    <name type="scientific">Acetobacterium wieringae</name>
    <dbReference type="NCBI Taxonomy" id="52694"/>
    <lineage>
        <taxon>Bacteria</taxon>
        <taxon>Bacillati</taxon>
        <taxon>Bacillota</taxon>
        <taxon>Clostridia</taxon>
        <taxon>Eubacteriales</taxon>
        <taxon>Eubacteriaceae</taxon>
        <taxon>Acetobacterium</taxon>
    </lineage>
</organism>
<evidence type="ECO:0000256" key="5">
    <source>
        <dbReference type="ARBA" id="ARBA00023027"/>
    </source>
</evidence>
<dbReference type="Gene3D" id="3.40.50.720">
    <property type="entry name" value="NAD(P)-binding Rossmann-like Domain"/>
    <property type="match status" value="2"/>
</dbReference>
<protein>
    <recommendedName>
        <fullName evidence="3 7">UDP-glucose 6-dehydrogenase</fullName>
        <ecNumber evidence="3 7">1.1.1.22</ecNumber>
    </recommendedName>
</protein>
<dbReference type="SMART" id="SM00984">
    <property type="entry name" value="UDPG_MGDP_dh_C"/>
    <property type="match status" value="1"/>
</dbReference>
<dbReference type="InterPro" id="IPR036291">
    <property type="entry name" value="NAD(P)-bd_dom_sf"/>
</dbReference>
<feature type="binding site" evidence="8">
    <location>
        <begin position="255"/>
        <end position="259"/>
    </location>
    <ligand>
        <name>substrate</name>
    </ligand>
</feature>
<dbReference type="OrthoDB" id="9803238at2"/>
<dbReference type="SUPFAM" id="SSF48179">
    <property type="entry name" value="6-phosphogluconate dehydrogenase C-terminal domain-like"/>
    <property type="match status" value="1"/>
</dbReference>
<dbReference type="EC" id="1.1.1.22" evidence="3 7"/>
<dbReference type="InterPro" id="IPR001732">
    <property type="entry name" value="UDP-Glc/GDP-Man_DH_N"/>
</dbReference>
<evidence type="ECO:0000256" key="2">
    <source>
        <dbReference type="ARBA" id="ARBA00006601"/>
    </source>
</evidence>
<dbReference type="Pfam" id="PF00984">
    <property type="entry name" value="UDPG_MGDP_dh"/>
    <property type="match status" value="1"/>
</dbReference>
<dbReference type="GO" id="GO:0003979">
    <property type="term" value="F:UDP-glucose 6-dehydrogenase activity"/>
    <property type="evidence" value="ECO:0007669"/>
    <property type="project" value="UniProtKB-EC"/>
</dbReference>
<dbReference type="Pfam" id="PF03720">
    <property type="entry name" value="UDPG_MGDP_dh_C"/>
    <property type="match status" value="1"/>
</dbReference>
<accession>A0A1F2PHE0</accession>
<dbReference type="NCBIfam" id="TIGR03026">
    <property type="entry name" value="NDP-sugDHase"/>
    <property type="match status" value="1"/>
</dbReference>
<dbReference type="Gene3D" id="1.20.5.100">
    <property type="entry name" value="Cytochrome c1, transmembrane anchor, C-terminal"/>
    <property type="match status" value="1"/>
</dbReference>
<feature type="binding site" evidence="9">
    <location>
        <position position="30"/>
    </location>
    <ligand>
        <name>NAD(+)</name>
        <dbReference type="ChEBI" id="CHEBI:57540"/>
    </ligand>
</feature>
<dbReference type="AlphaFoldDB" id="A0A1F2PHE0"/>
<dbReference type="GO" id="GO:0051287">
    <property type="term" value="F:NAD binding"/>
    <property type="evidence" value="ECO:0007669"/>
    <property type="project" value="InterPro"/>
</dbReference>
<dbReference type="GO" id="GO:0000271">
    <property type="term" value="P:polysaccharide biosynthetic process"/>
    <property type="evidence" value="ECO:0007669"/>
    <property type="project" value="InterPro"/>
</dbReference>
<feature type="binding site" evidence="9">
    <location>
        <position position="333"/>
    </location>
    <ligand>
        <name>NAD(+)</name>
        <dbReference type="ChEBI" id="CHEBI:57540"/>
    </ligand>
</feature>
<evidence type="ECO:0000256" key="9">
    <source>
        <dbReference type="PIRSR" id="PIRSR500134-3"/>
    </source>
</evidence>
<comment type="caution">
    <text evidence="11">The sequence shown here is derived from an EMBL/GenBank/DDBJ whole genome shotgun (WGS) entry which is preliminary data.</text>
</comment>
<feature type="binding site" evidence="9">
    <location>
        <position position="121"/>
    </location>
    <ligand>
        <name>NAD(+)</name>
        <dbReference type="ChEBI" id="CHEBI:57540"/>
    </ligand>
</feature>
<dbReference type="InterPro" id="IPR036220">
    <property type="entry name" value="UDP-Glc/GDP-Man_DH_C_sf"/>
</dbReference>
<comment type="pathway">
    <text evidence="1">Nucleotide-sugar biosynthesis; UDP-alpha-D-glucuronate biosynthesis; UDP-alpha-D-glucuronate from UDP-alpha-D-glucose: step 1/1.</text>
</comment>
<evidence type="ECO:0000256" key="1">
    <source>
        <dbReference type="ARBA" id="ARBA00004701"/>
    </source>
</evidence>
<gene>
    <name evidence="11" type="primary">tuaD</name>
    <name evidence="11" type="ORF">ACWI_23410</name>
</gene>
<comment type="similarity">
    <text evidence="2 7">Belongs to the UDP-glucose/GDP-mannose dehydrogenase family.</text>
</comment>
<dbReference type="GO" id="GO:0006065">
    <property type="term" value="P:UDP-glucuronate biosynthetic process"/>
    <property type="evidence" value="ECO:0007669"/>
    <property type="project" value="UniProtKB-UniPathway"/>
</dbReference>
<dbReference type="PIRSF" id="PIRSF500134">
    <property type="entry name" value="UDPglc_DH_bac"/>
    <property type="match status" value="1"/>
</dbReference>
<dbReference type="InterPro" id="IPR028357">
    <property type="entry name" value="UDPglc_DH_bac"/>
</dbReference>
<name>A0A1F2PHE0_9FIRM</name>
<evidence type="ECO:0000256" key="7">
    <source>
        <dbReference type="PIRNR" id="PIRNR000124"/>
    </source>
</evidence>
<dbReference type="InterPro" id="IPR014026">
    <property type="entry name" value="UDP-Glc/GDP-Man_DH_dimer"/>
</dbReference>
<dbReference type="SUPFAM" id="SSF51735">
    <property type="entry name" value="NAD(P)-binding Rossmann-fold domains"/>
    <property type="match status" value="1"/>
</dbReference>
<dbReference type="SUPFAM" id="SSF52413">
    <property type="entry name" value="UDP-glucose/GDP-mannose dehydrogenase C-terminal domain"/>
    <property type="match status" value="1"/>
</dbReference>
<dbReference type="PANTHER" id="PTHR43750:SF3">
    <property type="entry name" value="UDP-GLUCOSE 6-DEHYDROGENASE TUAD"/>
    <property type="match status" value="1"/>
</dbReference>
<dbReference type="PIRSF" id="PIRSF000124">
    <property type="entry name" value="UDPglc_GDPman_dh"/>
    <property type="match status" value="1"/>
</dbReference>
<dbReference type="UniPathway" id="UPA00038">
    <property type="reaction ID" value="UER00491"/>
</dbReference>
<evidence type="ECO:0000256" key="3">
    <source>
        <dbReference type="ARBA" id="ARBA00012954"/>
    </source>
</evidence>
<dbReference type="PANTHER" id="PTHR43750">
    <property type="entry name" value="UDP-GLUCOSE 6-DEHYDROGENASE TUAD"/>
    <property type="match status" value="1"/>
</dbReference>
<sequence>MNICIIGLGILGITYGSILSDSDVNVICVDTDEETIDMLSEGELPIYEPGLKALVSTSVSTGRLYFSSNIQSAIKKSEIIFITCEVPTNDHDFPDLRFMKPIAQSIGNHMETPITVVIKSTVPPGTCQIIKQTIQKTLDERKADIAFDVISNPDFARKGSMIKDCLVPDMVVIGSDSKAAVERLKSVYDSLHVREENYVITDPQSAEMIKYGVNAFLATKLSFINEMALLCENANANILDVSNGMGRDERIGKGFLEAGPGYGGSDLPKDSKALVEIAKAYGEDFMVLKGAIKANEKQKNKMVEKIKRTMGNLDGKTIGILGLSYKPETTDMREAPSINIVKGLVAAGARIQIYCPEGNQEAKWRLHNEKDEISYCHNVYEAAQDADALVLITSWREFKGMDQERVRTVMKDRFFFDFRNLFGDEPPRGFIYSGLGIPEREIN</sequence>
<dbReference type="STRING" id="52694.ACWI_23410"/>
<evidence type="ECO:0000256" key="8">
    <source>
        <dbReference type="PIRSR" id="PIRSR500134-2"/>
    </source>
</evidence>
<feature type="binding site" evidence="8">
    <location>
        <position position="263"/>
    </location>
    <ligand>
        <name>substrate</name>
    </ligand>
</feature>
<evidence type="ECO:0000259" key="10">
    <source>
        <dbReference type="SMART" id="SM00984"/>
    </source>
</evidence>
<feature type="domain" description="UDP-glucose/GDP-mannose dehydrogenase C-terminal" evidence="10">
    <location>
        <begin position="319"/>
        <end position="424"/>
    </location>
</feature>
<dbReference type="Pfam" id="PF03721">
    <property type="entry name" value="UDPG_MGDP_dh_N"/>
    <property type="match status" value="1"/>
</dbReference>
<feature type="binding site" evidence="9">
    <location>
        <position position="269"/>
    </location>
    <ligand>
        <name>NAD(+)</name>
        <dbReference type="ChEBI" id="CHEBI:57540"/>
    </ligand>
</feature>
<feature type="binding site" evidence="8">
    <location>
        <position position="326"/>
    </location>
    <ligand>
        <name>substrate</name>
    </ligand>
</feature>
<feature type="binding site" evidence="8">
    <location>
        <position position="210"/>
    </location>
    <ligand>
        <name>substrate</name>
    </ligand>
</feature>
<dbReference type="InterPro" id="IPR008927">
    <property type="entry name" value="6-PGluconate_DH-like_C_sf"/>
</dbReference>
<reference evidence="11 12" key="1">
    <citation type="submission" date="2015-09" db="EMBL/GenBank/DDBJ databases">
        <title>Genome sequence of Acetobacterium wieringae DSM 1911.</title>
        <authorList>
            <person name="Poehlein A."/>
            <person name="Bengelsdorf F.R."/>
            <person name="Schiel-Bengelsdorf B."/>
            <person name="Duerre P."/>
            <person name="Daniel R."/>
        </authorList>
    </citation>
    <scope>NUCLEOTIDE SEQUENCE [LARGE SCALE GENOMIC DNA]</scope>
    <source>
        <strain evidence="11 12">DSM 1911</strain>
    </source>
</reference>
<evidence type="ECO:0000256" key="4">
    <source>
        <dbReference type="ARBA" id="ARBA00023002"/>
    </source>
</evidence>
<proteinExistence type="inferred from homology"/>
<keyword evidence="5 7" id="KW-0520">NAD</keyword>
<evidence type="ECO:0000256" key="6">
    <source>
        <dbReference type="ARBA" id="ARBA00047473"/>
    </source>
</evidence>